<comment type="caution">
    <text evidence="2">The sequence shown here is derived from an EMBL/GenBank/DDBJ whole genome shotgun (WGS) entry which is preliminary data.</text>
</comment>
<reference evidence="2 3" key="1">
    <citation type="submission" date="2021-06" db="EMBL/GenBank/DDBJ databases">
        <title>Caerostris extrusa draft genome.</title>
        <authorList>
            <person name="Kono N."/>
            <person name="Arakawa K."/>
        </authorList>
    </citation>
    <scope>NUCLEOTIDE SEQUENCE [LARGE SCALE GENOMIC DNA]</scope>
</reference>
<dbReference type="Proteomes" id="UP001054945">
    <property type="component" value="Unassembled WGS sequence"/>
</dbReference>
<evidence type="ECO:0000313" key="3">
    <source>
        <dbReference type="Proteomes" id="UP001054945"/>
    </source>
</evidence>
<keyword evidence="3" id="KW-1185">Reference proteome</keyword>
<dbReference type="AlphaFoldDB" id="A0AAV4SMD9"/>
<feature type="compositionally biased region" description="Basic and acidic residues" evidence="1">
    <location>
        <begin position="139"/>
        <end position="152"/>
    </location>
</feature>
<organism evidence="2 3">
    <name type="scientific">Caerostris extrusa</name>
    <name type="common">Bark spider</name>
    <name type="synonym">Caerostris bankana</name>
    <dbReference type="NCBI Taxonomy" id="172846"/>
    <lineage>
        <taxon>Eukaryota</taxon>
        <taxon>Metazoa</taxon>
        <taxon>Ecdysozoa</taxon>
        <taxon>Arthropoda</taxon>
        <taxon>Chelicerata</taxon>
        <taxon>Arachnida</taxon>
        <taxon>Araneae</taxon>
        <taxon>Araneomorphae</taxon>
        <taxon>Entelegynae</taxon>
        <taxon>Araneoidea</taxon>
        <taxon>Araneidae</taxon>
        <taxon>Caerostris</taxon>
    </lineage>
</organism>
<proteinExistence type="predicted"/>
<evidence type="ECO:0000256" key="1">
    <source>
        <dbReference type="SAM" id="MobiDB-lite"/>
    </source>
</evidence>
<evidence type="ECO:0000313" key="2">
    <source>
        <dbReference type="EMBL" id="GIY35250.1"/>
    </source>
</evidence>
<gene>
    <name evidence="2" type="ORF">CEXT_621001</name>
</gene>
<accession>A0AAV4SMD9</accession>
<feature type="region of interest" description="Disordered" evidence="1">
    <location>
        <begin position="132"/>
        <end position="174"/>
    </location>
</feature>
<dbReference type="EMBL" id="BPLR01009881">
    <property type="protein sequence ID" value="GIY35250.1"/>
    <property type="molecule type" value="Genomic_DNA"/>
</dbReference>
<protein>
    <submittedName>
        <fullName evidence="2">Uncharacterized protein</fullName>
    </submittedName>
</protein>
<sequence>MNINRKPRIQNFLYSCTRDNYMQSAGTSGTDKTDLQRNVTYENRKQNHEYKQETSSTSYIARNYLPPSVLKRNKVSNSIPYPFEQKPNFFIVVGGWQICSSLKRRKEKWGVKTRLEGKGSRHPRCTRRLQEHVQNSGDVFDKGKRSISDNRPRPSSHPLLRTPDGPAGRGYNLPAETNNYDFKKCV</sequence>
<name>A0AAV4SMD9_CAEEX</name>